<dbReference type="STRING" id="79604.AAY81_06290"/>
<protein>
    <recommendedName>
        <fullName evidence="6">Pseudouridine synthase</fullName>
        <ecNumber evidence="6">5.4.99.-</ecNumber>
    </recommendedName>
</protein>
<name>A0A172RYK9_9ACTN</name>
<dbReference type="Gene3D" id="3.30.2350.10">
    <property type="entry name" value="Pseudouridine synthase"/>
    <property type="match status" value="1"/>
</dbReference>
<dbReference type="CDD" id="cd02869">
    <property type="entry name" value="PseudoU_synth_RluA_like"/>
    <property type="match status" value="1"/>
</dbReference>
<dbReference type="InterPro" id="IPR036986">
    <property type="entry name" value="S4_RNA-bd_sf"/>
</dbReference>
<evidence type="ECO:0000256" key="2">
    <source>
        <dbReference type="ARBA" id="ARBA00010876"/>
    </source>
</evidence>
<evidence type="ECO:0000313" key="8">
    <source>
        <dbReference type="EMBL" id="SEO76705.1"/>
    </source>
</evidence>
<sequence>MARALMCQVGGEDEGMRLDVYLALRDCYESRSQAAKQIEAGAVFVNGATATKKTKVCAGDTIVYEEVPQAQHIDLRGEDIPLDIRYEDDDMIVISKQAGLCVHPAPNHPSFTLVNALIYAYGRDSLAHVQGDDRPGIVHRLDMDTSGLMMCAKSDACGAALQELIRVHDVERKYITLVHGNIAYDTGMIDEPIARADFDRLRMAISYKPTARNALTTFTVLERFEQGTKDQGFTLLECKLYTGRTHQIRVHMEHIGHCCVGDPLYRWGNEQQQLGLQRQFLHSYSLDVDHPMTGDHIHLIDGFPPDLREVLDVLAPRSMGRTAAGESILQAMAEAQAQTPDLQL</sequence>
<dbReference type="GO" id="GO:0003723">
    <property type="term" value="F:RNA binding"/>
    <property type="evidence" value="ECO:0007669"/>
    <property type="project" value="UniProtKB-KW"/>
</dbReference>
<dbReference type="PROSITE" id="PS50889">
    <property type="entry name" value="S4"/>
    <property type="match status" value="1"/>
</dbReference>
<dbReference type="KEGG" id="ddt:AAY81_06290"/>
<evidence type="ECO:0000256" key="3">
    <source>
        <dbReference type="ARBA" id="ARBA00023235"/>
    </source>
</evidence>
<dbReference type="AlphaFoldDB" id="A0A172RYK9"/>
<dbReference type="InterPro" id="IPR002942">
    <property type="entry name" value="S4_RNA-bd"/>
</dbReference>
<dbReference type="CDD" id="cd00165">
    <property type="entry name" value="S4"/>
    <property type="match status" value="1"/>
</dbReference>
<dbReference type="PATRIC" id="fig|79604.3.peg.1271"/>
<feature type="domain" description="RNA-binding S4" evidence="7">
    <location>
        <begin position="16"/>
        <end position="73"/>
    </location>
</feature>
<dbReference type="InterPro" id="IPR050188">
    <property type="entry name" value="RluA_PseudoU_synthase"/>
</dbReference>
<dbReference type="InterPro" id="IPR006225">
    <property type="entry name" value="PsdUridine_synth_RluC/D"/>
</dbReference>
<evidence type="ECO:0000256" key="4">
    <source>
        <dbReference type="PIRSR" id="PIRSR606225-1"/>
    </source>
</evidence>
<dbReference type="SUPFAM" id="SSF55120">
    <property type="entry name" value="Pseudouridine synthase"/>
    <property type="match status" value="1"/>
</dbReference>
<dbReference type="EMBL" id="FOEC01000006">
    <property type="protein sequence ID" value="SEO76705.1"/>
    <property type="molecule type" value="Genomic_DNA"/>
</dbReference>
<dbReference type="PANTHER" id="PTHR21600">
    <property type="entry name" value="MITOCHONDRIAL RNA PSEUDOURIDINE SYNTHASE"/>
    <property type="match status" value="1"/>
</dbReference>
<comment type="function">
    <text evidence="6">Responsible for synthesis of pseudouridine from uracil.</text>
</comment>
<evidence type="ECO:0000313" key="9">
    <source>
        <dbReference type="Proteomes" id="UP000182975"/>
    </source>
</evidence>
<keyword evidence="5" id="KW-0694">RNA-binding</keyword>
<evidence type="ECO:0000259" key="7">
    <source>
        <dbReference type="SMART" id="SM00363"/>
    </source>
</evidence>
<dbReference type="SUPFAM" id="SSF55174">
    <property type="entry name" value="Alpha-L RNA-binding motif"/>
    <property type="match status" value="1"/>
</dbReference>
<dbReference type="Pfam" id="PF00849">
    <property type="entry name" value="PseudoU_synth_2"/>
    <property type="match status" value="1"/>
</dbReference>
<dbReference type="EC" id="5.4.99.-" evidence="6"/>
<comment type="catalytic activity">
    <reaction evidence="1 6">
        <text>a uridine in RNA = a pseudouridine in RNA</text>
        <dbReference type="Rhea" id="RHEA:48348"/>
        <dbReference type="Rhea" id="RHEA-COMP:12068"/>
        <dbReference type="Rhea" id="RHEA-COMP:12069"/>
        <dbReference type="ChEBI" id="CHEBI:65314"/>
        <dbReference type="ChEBI" id="CHEBI:65315"/>
    </reaction>
</comment>
<evidence type="ECO:0000256" key="5">
    <source>
        <dbReference type="PROSITE-ProRule" id="PRU00182"/>
    </source>
</evidence>
<dbReference type="InterPro" id="IPR006224">
    <property type="entry name" value="PsdUridine_synth_RluA-like_CS"/>
</dbReference>
<accession>A0A172RYK9</accession>
<feature type="active site" evidence="4">
    <location>
        <position position="142"/>
    </location>
</feature>
<dbReference type="RefSeq" id="WP_066662784.1">
    <property type="nucleotide sequence ID" value="NZ_CP011402.1"/>
</dbReference>
<keyword evidence="3 6" id="KW-0413">Isomerase</keyword>
<proteinExistence type="inferred from homology"/>
<evidence type="ECO:0000256" key="1">
    <source>
        <dbReference type="ARBA" id="ARBA00000073"/>
    </source>
</evidence>
<dbReference type="NCBIfam" id="TIGR00005">
    <property type="entry name" value="rluA_subfam"/>
    <property type="match status" value="1"/>
</dbReference>
<dbReference type="Pfam" id="PF01479">
    <property type="entry name" value="S4"/>
    <property type="match status" value="1"/>
</dbReference>
<dbReference type="PANTHER" id="PTHR21600:SF44">
    <property type="entry name" value="RIBOSOMAL LARGE SUBUNIT PSEUDOURIDINE SYNTHASE D"/>
    <property type="match status" value="1"/>
</dbReference>
<comment type="similarity">
    <text evidence="2 6">Belongs to the pseudouridine synthase RluA family.</text>
</comment>
<dbReference type="SMART" id="SM00363">
    <property type="entry name" value="S4"/>
    <property type="match status" value="1"/>
</dbReference>
<dbReference type="GO" id="GO:0120159">
    <property type="term" value="F:rRNA pseudouridine synthase activity"/>
    <property type="evidence" value="ECO:0007669"/>
    <property type="project" value="UniProtKB-ARBA"/>
</dbReference>
<evidence type="ECO:0000256" key="6">
    <source>
        <dbReference type="RuleBase" id="RU362028"/>
    </source>
</evidence>
<dbReference type="Gene3D" id="3.10.290.10">
    <property type="entry name" value="RNA-binding S4 domain"/>
    <property type="match status" value="1"/>
</dbReference>
<reference evidence="9" key="1">
    <citation type="submission" date="2016-10" db="EMBL/GenBank/DDBJ databases">
        <authorList>
            <person name="Varghese N."/>
        </authorList>
    </citation>
    <scope>NUCLEOTIDE SEQUENCE [LARGE SCALE GENOMIC DNA]</scope>
    <source>
        <strain evidence="9">DSM 21843</strain>
    </source>
</reference>
<dbReference type="InterPro" id="IPR006145">
    <property type="entry name" value="PsdUridine_synth_RsuA/RluA"/>
</dbReference>
<dbReference type="OrthoDB" id="9807829at2"/>
<gene>
    <name evidence="8" type="ORF">SAMN02910314_01127</name>
</gene>
<dbReference type="GO" id="GO:0000455">
    <property type="term" value="P:enzyme-directed rRNA pseudouridine synthesis"/>
    <property type="evidence" value="ECO:0007669"/>
    <property type="project" value="UniProtKB-ARBA"/>
</dbReference>
<dbReference type="PROSITE" id="PS01129">
    <property type="entry name" value="PSI_RLU"/>
    <property type="match status" value="1"/>
</dbReference>
<dbReference type="Proteomes" id="UP000182975">
    <property type="component" value="Unassembled WGS sequence"/>
</dbReference>
<keyword evidence="9" id="KW-1185">Reference proteome</keyword>
<dbReference type="InterPro" id="IPR020103">
    <property type="entry name" value="PsdUridine_synth_cat_dom_sf"/>
</dbReference>
<organism evidence="8 9">
    <name type="scientific">Denitrobacterium detoxificans</name>
    <dbReference type="NCBI Taxonomy" id="79604"/>
    <lineage>
        <taxon>Bacteria</taxon>
        <taxon>Bacillati</taxon>
        <taxon>Actinomycetota</taxon>
        <taxon>Coriobacteriia</taxon>
        <taxon>Eggerthellales</taxon>
        <taxon>Eggerthellaceae</taxon>
        <taxon>Denitrobacterium</taxon>
    </lineage>
</organism>